<evidence type="ECO:0000313" key="2">
    <source>
        <dbReference type="EMBL" id="TNL97765.1"/>
    </source>
</evidence>
<dbReference type="EMBL" id="VDHJ01000006">
    <property type="protein sequence ID" value="TNL97765.1"/>
    <property type="molecule type" value="Genomic_DNA"/>
</dbReference>
<evidence type="ECO:0000259" key="1">
    <source>
        <dbReference type="Pfam" id="PF01636"/>
    </source>
</evidence>
<dbReference type="SUPFAM" id="SSF56112">
    <property type="entry name" value="Protein kinase-like (PK-like)"/>
    <property type="match status" value="1"/>
</dbReference>
<dbReference type="Pfam" id="PF01636">
    <property type="entry name" value="APH"/>
    <property type="match status" value="1"/>
</dbReference>
<dbReference type="AlphaFoldDB" id="A0A5C4U418"/>
<dbReference type="GO" id="GO:0016740">
    <property type="term" value="F:transferase activity"/>
    <property type="evidence" value="ECO:0007669"/>
    <property type="project" value="UniProtKB-KW"/>
</dbReference>
<gene>
    <name evidence="2" type="ORF">FHE74_05360</name>
</gene>
<keyword evidence="2" id="KW-0808">Transferase</keyword>
<evidence type="ECO:0000313" key="3">
    <source>
        <dbReference type="Proteomes" id="UP000312032"/>
    </source>
</evidence>
<organism evidence="2 3">
    <name type="scientific">Corynebacterium tapiri</name>
    <dbReference type="NCBI Taxonomy" id="1448266"/>
    <lineage>
        <taxon>Bacteria</taxon>
        <taxon>Bacillati</taxon>
        <taxon>Actinomycetota</taxon>
        <taxon>Actinomycetes</taxon>
        <taxon>Mycobacteriales</taxon>
        <taxon>Corynebacteriaceae</taxon>
        <taxon>Corynebacterium</taxon>
    </lineage>
</organism>
<dbReference type="RefSeq" id="WP_139465480.1">
    <property type="nucleotide sequence ID" value="NZ_VDHJ01000006.1"/>
</dbReference>
<feature type="domain" description="Aminoglycoside phosphotransferase" evidence="1">
    <location>
        <begin position="55"/>
        <end position="281"/>
    </location>
</feature>
<keyword evidence="3" id="KW-1185">Reference proteome</keyword>
<name>A0A5C4U418_9CORY</name>
<protein>
    <submittedName>
        <fullName evidence="2">Phosphotransferase</fullName>
    </submittedName>
</protein>
<dbReference type="OrthoDB" id="144109at2"/>
<proteinExistence type="predicted"/>
<dbReference type="InterPro" id="IPR002575">
    <property type="entry name" value="Aminoglycoside_PTrfase"/>
</dbReference>
<dbReference type="Gene3D" id="3.90.1200.10">
    <property type="match status" value="1"/>
</dbReference>
<reference evidence="2 3" key="1">
    <citation type="submission" date="2019-06" db="EMBL/GenBank/DDBJ databases">
        <authorList>
            <person name="Li J."/>
        </authorList>
    </citation>
    <scope>NUCLEOTIDE SEQUENCE [LARGE SCALE GENOMIC DNA]</scope>
    <source>
        <strain evidence="2 3">LMG 28165</strain>
    </source>
</reference>
<dbReference type="Proteomes" id="UP000312032">
    <property type="component" value="Unassembled WGS sequence"/>
</dbReference>
<comment type="caution">
    <text evidence="2">The sequence shown here is derived from an EMBL/GenBank/DDBJ whole genome shotgun (WGS) entry which is preliminary data.</text>
</comment>
<dbReference type="InterPro" id="IPR011009">
    <property type="entry name" value="Kinase-like_dom_sf"/>
</dbReference>
<sequence length="406" mass="44744">MLDHDEIVSHAQELLTRRFGGAQRLTDVQQLRGSGNAIVLRAKVPAQPFLTERTVVIKHIPESEDALDVAALIREIAAYQFTTAMADETRPGPYLLAQDVEKRLIVLSDVGDHSTLSELLESEGEASRRVHLRHLGLALGRMHAATAGKEKGFNSLLARMIKSHPEAAQSHDVRDRSLGPAIALGLQLISDAGVDVPVEVKSLVADAVARLKSTRFLAFTPFDLSPDNVVVSERMDFLDYEWAGFRDVAFDLACVIGGFPQYVGGARIDDEDVQVFLRAWTNETQHVWPRAVDEEHLHASVLTALVGWAMSCVAMMHYGSLATALVASQQSTSEDVEFDGEVSVKPRLLEPAKGSAFNREETFIRQDIYETFEALERFASHGGEPEHAVVAEFARQVAARVHTPHR</sequence>
<accession>A0A5C4U418</accession>